<proteinExistence type="predicted"/>
<gene>
    <name evidence="2" type="primary">hemD_0</name>
    <name evidence="2" type="ORF">g.58739</name>
</gene>
<dbReference type="PANTHER" id="PTHR38020">
    <property type="entry name" value="UROPORPHYRINOGEN-III SYNTHASE"/>
    <property type="match status" value="1"/>
</dbReference>
<dbReference type="EMBL" id="GDJX01020266">
    <property type="protein sequence ID" value="JAT47670.1"/>
    <property type="molecule type" value="Transcribed_RNA"/>
</dbReference>
<dbReference type="CDD" id="cd06578">
    <property type="entry name" value="HemD"/>
    <property type="match status" value="1"/>
</dbReference>
<dbReference type="GO" id="GO:0004852">
    <property type="term" value="F:uroporphyrinogen-III synthase activity"/>
    <property type="evidence" value="ECO:0007669"/>
    <property type="project" value="InterPro"/>
</dbReference>
<reference evidence="2" key="1">
    <citation type="submission" date="2015-07" db="EMBL/GenBank/DDBJ databases">
        <title>Transcriptome Assembly of Anthurium amnicola.</title>
        <authorList>
            <person name="Suzuki J."/>
        </authorList>
    </citation>
    <scope>NUCLEOTIDE SEQUENCE</scope>
</reference>
<organism evidence="2">
    <name type="scientific">Anthurium amnicola</name>
    <dbReference type="NCBI Taxonomy" id="1678845"/>
    <lineage>
        <taxon>Eukaryota</taxon>
        <taxon>Viridiplantae</taxon>
        <taxon>Streptophyta</taxon>
        <taxon>Embryophyta</taxon>
        <taxon>Tracheophyta</taxon>
        <taxon>Spermatophyta</taxon>
        <taxon>Magnoliopsida</taxon>
        <taxon>Liliopsida</taxon>
        <taxon>Araceae</taxon>
        <taxon>Pothoideae</taxon>
        <taxon>Potheae</taxon>
        <taxon>Anthurium</taxon>
    </lineage>
</organism>
<name>A0A1D1XZ74_9ARAE</name>
<sequence>MMAPPRPRPRPPLATAAARAPLPLLGRRIAFTTPPAYAGRLAHLLELRGATPLPVPAVIVEPTPCTLAALARYASRGALDPFSALAFTSRTGISALALALALSDAGGRPPLADSGELFTVCALGKDAELLDEGGFLPKLCRNPRRVRVLVPEVASPAGMVDSLGEGAGRRVLCPVPAVVGLAEPPVIPELLRSLEARGWVALGVPAYETRWAGPRCAEALVGWDGVAIDAVVFTSSAEVEGLLKGLECAGWAWGSVRERWPGMLVAAHGPVTADGAERLGVTVDVVGSKFSSFDGVLEALASKWAPPLNLVIG</sequence>
<dbReference type="PANTHER" id="PTHR38020:SF1">
    <property type="entry name" value="UROPORPHYRINOGEN-III SYNTHASE"/>
    <property type="match status" value="1"/>
</dbReference>
<dbReference type="GO" id="GO:0006782">
    <property type="term" value="P:protoporphyrinogen IX biosynthetic process"/>
    <property type="evidence" value="ECO:0007669"/>
    <property type="project" value="UniProtKB-UniPathway"/>
</dbReference>
<dbReference type="InterPro" id="IPR003754">
    <property type="entry name" value="4pyrrol_synth_uPrphyn_synth"/>
</dbReference>
<protein>
    <submittedName>
        <fullName evidence="2">Uroporphyrinogen-III synthase</fullName>
    </submittedName>
</protein>
<feature type="domain" description="Tetrapyrrole biosynthesis uroporphyrinogen III synthase" evidence="1">
    <location>
        <begin position="40"/>
        <end position="291"/>
    </location>
</feature>
<dbReference type="Pfam" id="PF02602">
    <property type="entry name" value="HEM4"/>
    <property type="match status" value="1"/>
</dbReference>
<dbReference type="UniPathway" id="UPA00251">
    <property type="reaction ID" value="UER00320"/>
</dbReference>
<dbReference type="SUPFAM" id="SSF69618">
    <property type="entry name" value="HemD-like"/>
    <property type="match status" value="1"/>
</dbReference>
<dbReference type="InterPro" id="IPR036108">
    <property type="entry name" value="4pyrrol_syn_uPrphyn_synt_sf"/>
</dbReference>
<evidence type="ECO:0000259" key="1">
    <source>
        <dbReference type="Pfam" id="PF02602"/>
    </source>
</evidence>
<evidence type="ECO:0000313" key="2">
    <source>
        <dbReference type="EMBL" id="JAT47670.1"/>
    </source>
</evidence>
<dbReference type="AlphaFoldDB" id="A0A1D1XZ74"/>
<accession>A0A1D1XZ74</accession>
<dbReference type="Gene3D" id="3.40.50.10090">
    <property type="match status" value="2"/>
</dbReference>